<dbReference type="InterPro" id="IPR002569">
    <property type="entry name" value="Met_Sox_Rdtase_MsrA_dom"/>
</dbReference>
<dbReference type="SUPFAM" id="SSF55068">
    <property type="entry name" value="Peptide methionine sulfoxide reductase"/>
    <property type="match status" value="1"/>
</dbReference>
<organism evidence="7 8">
    <name type="scientific">Sinimarinibacterium thermocellulolyticum</name>
    <dbReference type="NCBI Taxonomy" id="3170016"/>
    <lineage>
        <taxon>Bacteria</taxon>
        <taxon>Pseudomonadati</taxon>
        <taxon>Pseudomonadota</taxon>
        <taxon>Gammaproteobacteria</taxon>
        <taxon>Nevskiales</taxon>
        <taxon>Nevskiaceae</taxon>
        <taxon>Sinimarinibacterium</taxon>
    </lineage>
</organism>
<evidence type="ECO:0000313" key="7">
    <source>
        <dbReference type="EMBL" id="MES0873752.1"/>
    </source>
</evidence>
<dbReference type="Proteomes" id="UP001465331">
    <property type="component" value="Unassembled WGS sequence"/>
</dbReference>
<dbReference type="RefSeq" id="WP_352888585.1">
    <property type="nucleotide sequence ID" value="NZ_JBEPIJ010000006.1"/>
</dbReference>
<evidence type="ECO:0000256" key="2">
    <source>
        <dbReference type="ARBA" id="ARBA00047806"/>
    </source>
</evidence>
<dbReference type="GO" id="GO:0008113">
    <property type="term" value="F:peptide-methionine (S)-S-oxide reductase activity"/>
    <property type="evidence" value="ECO:0007669"/>
    <property type="project" value="UniProtKB-EC"/>
</dbReference>
<dbReference type="EC" id="1.8.4.11" evidence="4"/>
<sequence length="208" mass="22858">MSLVSSSRGSAHPLTPAEFPDPDQDIGPEAGARQSAVLAGGCFWCVEAVYRQLDGVLDVVSGYAGDSAATADYQTVCSGTTNHAEVVRIDFDARKISFGTLLKVFFSVAHDPTQLNRQGNDVGRQYRSAVFYANEAQRVVAERYIARLDAAKVYPDKIVTTLEKLDAFHPAEAYHQDYAARHPTQPYIAAVAAPKVEKLRRYYADRLK</sequence>
<evidence type="ECO:0000313" key="8">
    <source>
        <dbReference type="Proteomes" id="UP001465331"/>
    </source>
</evidence>
<evidence type="ECO:0000256" key="3">
    <source>
        <dbReference type="ARBA" id="ARBA00048782"/>
    </source>
</evidence>
<dbReference type="Pfam" id="PF01625">
    <property type="entry name" value="PMSR"/>
    <property type="match status" value="1"/>
</dbReference>
<comment type="caution">
    <text evidence="7">The sequence shown here is derived from an EMBL/GenBank/DDBJ whole genome shotgun (WGS) entry which is preliminary data.</text>
</comment>
<evidence type="ECO:0000256" key="5">
    <source>
        <dbReference type="SAM" id="MobiDB-lite"/>
    </source>
</evidence>
<accession>A0ABV2A960</accession>
<evidence type="ECO:0000256" key="4">
    <source>
        <dbReference type="HAMAP-Rule" id="MF_01401"/>
    </source>
</evidence>
<evidence type="ECO:0000259" key="6">
    <source>
        <dbReference type="Pfam" id="PF01625"/>
    </source>
</evidence>
<feature type="domain" description="Peptide methionine sulphoxide reductase MsrA" evidence="6">
    <location>
        <begin position="36"/>
        <end position="187"/>
    </location>
</feature>
<keyword evidence="8" id="KW-1185">Reference proteome</keyword>
<comment type="similarity">
    <text evidence="4">Belongs to the MsrA Met sulfoxide reductase family.</text>
</comment>
<reference evidence="7 8" key="1">
    <citation type="submission" date="2024-06" db="EMBL/GenBank/DDBJ databases">
        <authorList>
            <person name="Li Z."/>
            <person name="Jiang Y."/>
        </authorList>
    </citation>
    <scope>NUCLEOTIDE SEQUENCE [LARGE SCALE GENOMIC DNA]</scope>
    <source>
        <strain evidence="7 8">HSW-8</strain>
    </source>
</reference>
<proteinExistence type="inferred from homology"/>
<dbReference type="PANTHER" id="PTHR43774:SF1">
    <property type="entry name" value="PEPTIDE METHIONINE SULFOXIDE REDUCTASE MSRA 2"/>
    <property type="match status" value="1"/>
</dbReference>
<comment type="catalytic activity">
    <reaction evidence="2 4">
        <text>L-methionyl-[protein] + [thioredoxin]-disulfide + H2O = L-methionyl-(S)-S-oxide-[protein] + [thioredoxin]-dithiol</text>
        <dbReference type="Rhea" id="RHEA:14217"/>
        <dbReference type="Rhea" id="RHEA-COMP:10698"/>
        <dbReference type="Rhea" id="RHEA-COMP:10700"/>
        <dbReference type="Rhea" id="RHEA-COMP:12313"/>
        <dbReference type="Rhea" id="RHEA-COMP:12315"/>
        <dbReference type="ChEBI" id="CHEBI:15377"/>
        <dbReference type="ChEBI" id="CHEBI:16044"/>
        <dbReference type="ChEBI" id="CHEBI:29950"/>
        <dbReference type="ChEBI" id="CHEBI:44120"/>
        <dbReference type="ChEBI" id="CHEBI:50058"/>
        <dbReference type="EC" id="1.8.4.11"/>
    </reaction>
</comment>
<keyword evidence="1 4" id="KW-0560">Oxidoreductase</keyword>
<dbReference type="HAMAP" id="MF_01401">
    <property type="entry name" value="MsrA"/>
    <property type="match status" value="1"/>
</dbReference>
<protein>
    <recommendedName>
        <fullName evidence="4">Peptide methionine sulfoxide reductase MsrA</fullName>
        <shortName evidence="4">Protein-methionine-S-oxide reductase</shortName>
        <ecNumber evidence="4">1.8.4.11</ecNumber>
    </recommendedName>
    <alternativeName>
        <fullName evidence="4">Peptide-methionine (S)-S-oxide reductase</fullName>
        <shortName evidence="4">Peptide Met(O) reductase</shortName>
    </alternativeName>
</protein>
<gene>
    <name evidence="4 7" type="primary">msrA</name>
    <name evidence="7" type="ORF">ABSH63_07020</name>
</gene>
<dbReference type="Gene3D" id="3.30.1060.10">
    <property type="entry name" value="Peptide methionine sulphoxide reductase MsrA"/>
    <property type="match status" value="1"/>
</dbReference>
<dbReference type="EMBL" id="JBEPIJ010000006">
    <property type="protein sequence ID" value="MES0873752.1"/>
    <property type="molecule type" value="Genomic_DNA"/>
</dbReference>
<comment type="function">
    <text evidence="4">Has an important function as a repair enzyme for proteins that have been inactivated by oxidation. Catalyzes the reversible oxidation-reduction of methionine sulfoxide in proteins to methionine.</text>
</comment>
<feature type="region of interest" description="Disordered" evidence="5">
    <location>
        <begin position="1"/>
        <end position="29"/>
    </location>
</feature>
<feature type="active site" evidence="4">
    <location>
        <position position="42"/>
    </location>
</feature>
<comment type="catalytic activity">
    <reaction evidence="3 4">
        <text>[thioredoxin]-disulfide + L-methionine + H2O = L-methionine (S)-S-oxide + [thioredoxin]-dithiol</text>
        <dbReference type="Rhea" id="RHEA:19993"/>
        <dbReference type="Rhea" id="RHEA-COMP:10698"/>
        <dbReference type="Rhea" id="RHEA-COMP:10700"/>
        <dbReference type="ChEBI" id="CHEBI:15377"/>
        <dbReference type="ChEBI" id="CHEBI:29950"/>
        <dbReference type="ChEBI" id="CHEBI:50058"/>
        <dbReference type="ChEBI" id="CHEBI:57844"/>
        <dbReference type="ChEBI" id="CHEBI:58772"/>
        <dbReference type="EC" id="1.8.4.11"/>
    </reaction>
</comment>
<dbReference type="InterPro" id="IPR036509">
    <property type="entry name" value="Met_Sox_Rdtase_MsrA_sf"/>
</dbReference>
<evidence type="ECO:0000256" key="1">
    <source>
        <dbReference type="ARBA" id="ARBA00023002"/>
    </source>
</evidence>
<name>A0ABV2A960_9GAMM</name>
<dbReference type="NCBIfam" id="TIGR00401">
    <property type="entry name" value="msrA"/>
    <property type="match status" value="1"/>
</dbReference>
<dbReference type="PANTHER" id="PTHR43774">
    <property type="entry name" value="PEPTIDE METHIONINE SULFOXIDE REDUCTASE"/>
    <property type="match status" value="1"/>
</dbReference>